<name>A0A1I3RE54_9PLAN</name>
<keyword evidence="1" id="KW-1133">Transmembrane helix</keyword>
<evidence type="ECO:0000313" key="2">
    <source>
        <dbReference type="EMBL" id="SFJ44290.1"/>
    </source>
</evidence>
<dbReference type="STRING" id="1576369.SAMN05421753_12096"/>
<gene>
    <name evidence="2" type="ORF">SAMN05421753_12096</name>
</gene>
<reference evidence="3" key="1">
    <citation type="submission" date="2016-10" db="EMBL/GenBank/DDBJ databases">
        <authorList>
            <person name="Varghese N."/>
            <person name="Submissions S."/>
        </authorList>
    </citation>
    <scope>NUCLEOTIDE SEQUENCE [LARGE SCALE GENOMIC DNA]</scope>
    <source>
        <strain evidence="3">DSM 26348</strain>
    </source>
</reference>
<feature type="transmembrane region" description="Helical" evidence="1">
    <location>
        <begin position="32"/>
        <end position="51"/>
    </location>
</feature>
<accession>A0A1I3RE54</accession>
<sequence length="95" mass="10267">MSGPSSVSPFSLDSRVTGLPRLRTPDADMKSLSAALIVIAGVGLFWIGYATRDASLPTNMYADHGKVIRFVAYAIIVSRTRRVVEIIEQGWTGAL</sequence>
<dbReference type="Proteomes" id="UP000199518">
    <property type="component" value="Unassembled WGS sequence"/>
</dbReference>
<organism evidence="2 3">
    <name type="scientific">Planctomicrobium piriforme</name>
    <dbReference type="NCBI Taxonomy" id="1576369"/>
    <lineage>
        <taxon>Bacteria</taxon>
        <taxon>Pseudomonadati</taxon>
        <taxon>Planctomycetota</taxon>
        <taxon>Planctomycetia</taxon>
        <taxon>Planctomycetales</taxon>
        <taxon>Planctomycetaceae</taxon>
        <taxon>Planctomicrobium</taxon>
    </lineage>
</organism>
<dbReference type="AlphaFoldDB" id="A0A1I3RE54"/>
<dbReference type="EMBL" id="FOQD01000020">
    <property type="protein sequence ID" value="SFJ44290.1"/>
    <property type="molecule type" value="Genomic_DNA"/>
</dbReference>
<keyword evidence="3" id="KW-1185">Reference proteome</keyword>
<keyword evidence="1" id="KW-0812">Transmembrane</keyword>
<proteinExistence type="predicted"/>
<protein>
    <submittedName>
        <fullName evidence="2">Uncharacterized protein</fullName>
    </submittedName>
</protein>
<evidence type="ECO:0000256" key="1">
    <source>
        <dbReference type="SAM" id="Phobius"/>
    </source>
</evidence>
<evidence type="ECO:0000313" key="3">
    <source>
        <dbReference type="Proteomes" id="UP000199518"/>
    </source>
</evidence>
<keyword evidence="1" id="KW-0472">Membrane</keyword>